<dbReference type="SUPFAM" id="SSF109854">
    <property type="entry name" value="DinB/YfiT-like putative metalloenzymes"/>
    <property type="match status" value="1"/>
</dbReference>
<sequence length="214" mass="22428">MSALRAEASAFGAVLESLTAAEWELPTRCAPWLVRDLAGHVITVLSRVPVMIAAPAPSAPDTTAAGYYRADKRFSETANTERVRTAQARAVSPAEFAATVAAMLHAVDGAAADRVVVTRHGDAMLLTDFLTTRVVELAVHGLDVADALGRPAWITPQAAAVVLDLLFGPDRQSAITGLGADPETVLRRATGRAPVTPAESGRLTEAGLRRLTLG</sequence>
<dbReference type="Pfam" id="PF11716">
    <property type="entry name" value="MDMPI_N"/>
    <property type="match status" value="1"/>
</dbReference>
<dbReference type="InterPro" id="IPR034660">
    <property type="entry name" value="DinB/YfiT-like"/>
</dbReference>
<evidence type="ECO:0000313" key="3">
    <source>
        <dbReference type="Proteomes" id="UP000198688"/>
    </source>
</evidence>
<gene>
    <name evidence="2" type="ORF">SAMN04489716_2249</name>
</gene>
<dbReference type="GO" id="GO:0046872">
    <property type="term" value="F:metal ion binding"/>
    <property type="evidence" value="ECO:0007669"/>
    <property type="project" value="InterPro"/>
</dbReference>
<evidence type="ECO:0000259" key="1">
    <source>
        <dbReference type="Pfam" id="PF11716"/>
    </source>
</evidence>
<dbReference type="NCBIfam" id="TIGR03083">
    <property type="entry name" value="maleylpyruvate isomerase family mycothiol-dependent enzyme"/>
    <property type="match status" value="1"/>
</dbReference>
<dbReference type="STRING" id="113562.SAMN04489716_2249"/>
<dbReference type="Gene3D" id="1.20.120.450">
    <property type="entry name" value="dinb family like domain"/>
    <property type="match status" value="1"/>
</dbReference>
<organism evidence="2 3">
    <name type="scientific">Actinoplanes derwentensis</name>
    <dbReference type="NCBI Taxonomy" id="113562"/>
    <lineage>
        <taxon>Bacteria</taxon>
        <taxon>Bacillati</taxon>
        <taxon>Actinomycetota</taxon>
        <taxon>Actinomycetes</taxon>
        <taxon>Micromonosporales</taxon>
        <taxon>Micromonosporaceae</taxon>
        <taxon>Actinoplanes</taxon>
    </lineage>
</organism>
<evidence type="ECO:0000313" key="2">
    <source>
        <dbReference type="EMBL" id="SDT01148.1"/>
    </source>
</evidence>
<dbReference type="Proteomes" id="UP000198688">
    <property type="component" value="Chromosome I"/>
</dbReference>
<dbReference type="RefSeq" id="WP_092544029.1">
    <property type="nucleotide sequence ID" value="NZ_BOMJ01000039.1"/>
</dbReference>
<protein>
    <submittedName>
        <fullName evidence="2">TIGR03083 family protein</fullName>
    </submittedName>
</protein>
<keyword evidence="3" id="KW-1185">Reference proteome</keyword>
<name>A0A1H1WV38_9ACTN</name>
<reference evidence="2 3" key="1">
    <citation type="submission" date="2016-10" db="EMBL/GenBank/DDBJ databases">
        <authorList>
            <person name="de Groot N.N."/>
        </authorList>
    </citation>
    <scope>NUCLEOTIDE SEQUENCE [LARGE SCALE GENOMIC DNA]</scope>
    <source>
        <strain evidence="2 3">DSM 43941</strain>
    </source>
</reference>
<accession>A0A1H1WV38</accession>
<dbReference type="InterPro" id="IPR017517">
    <property type="entry name" value="Maleyloyr_isom"/>
</dbReference>
<dbReference type="AlphaFoldDB" id="A0A1H1WV38"/>
<dbReference type="OrthoDB" id="3677409at2"/>
<proteinExistence type="predicted"/>
<dbReference type="EMBL" id="LT629758">
    <property type="protein sequence ID" value="SDT01148.1"/>
    <property type="molecule type" value="Genomic_DNA"/>
</dbReference>
<dbReference type="InterPro" id="IPR024344">
    <property type="entry name" value="MDMPI_metal-binding"/>
</dbReference>
<feature type="domain" description="Mycothiol-dependent maleylpyruvate isomerase metal-binding" evidence="1">
    <location>
        <begin position="4"/>
        <end position="145"/>
    </location>
</feature>